<keyword evidence="1" id="KW-0472">Membrane</keyword>
<dbReference type="Proteomes" id="UP000053239">
    <property type="component" value="Unassembled WGS sequence"/>
</dbReference>
<reference evidence="2 3" key="1">
    <citation type="submission" date="2011-09" db="EMBL/GenBank/DDBJ databases">
        <title>The Genome Sequence of Plasmodium vivax North Korean.</title>
        <authorList>
            <consortium name="The Broad Institute Genome Sequencing Platform"/>
            <consortium name="The Broad Institute Genome Sequencing Center for Infectious Disease"/>
            <person name="Neafsey D."/>
            <person name="Carlton J."/>
            <person name="Barnwell J."/>
            <person name="Collins W."/>
            <person name="Escalante A."/>
            <person name="Mullikin J."/>
            <person name="Saul A."/>
            <person name="Guigo R."/>
            <person name="Camara F."/>
            <person name="Young S.K."/>
            <person name="Zeng Q."/>
            <person name="Gargeya S."/>
            <person name="Fitzgerald M."/>
            <person name="Haas B."/>
            <person name="Abouelleil A."/>
            <person name="Alvarado L."/>
            <person name="Arachchi H.M."/>
            <person name="Berlin A."/>
            <person name="Brown A."/>
            <person name="Chapman S.B."/>
            <person name="Chen Z."/>
            <person name="Dunbar C."/>
            <person name="Freedman E."/>
            <person name="Gearin G."/>
            <person name="Gellesch M."/>
            <person name="Goldberg J."/>
            <person name="Griggs A."/>
            <person name="Gujja S."/>
            <person name="Heiman D."/>
            <person name="Howarth C."/>
            <person name="Larson L."/>
            <person name="Lui A."/>
            <person name="MacDonald P.J.P."/>
            <person name="Montmayeur A."/>
            <person name="Murphy C."/>
            <person name="Neiman D."/>
            <person name="Pearson M."/>
            <person name="Priest M."/>
            <person name="Roberts A."/>
            <person name="Saif S."/>
            <person name="Shea T."/>
            <person name="Shenoy N."/>
            <person name="Sisk P."/>
            <person name="Stolte C."/>
            <person name="Sykes S."/>
            <person name="Wortman J."/>
            <person name="Nusbaum C."/>
            <person name="Birren B."/>
        </authorList>
    </citation>
    <scope>NUCLEOTIDE SEQUENCE [LARGE SCALE GENOMIC DNA]</scope>
    <source>
        <strain evidence="2 3">North Korean</strain>
    </source>
</reference>
<dbReference type="EMBL" id="KQ235213">
    <property type="protein sequence ID" value="KNA02011.1"/>
    <property type="molecule type" value="Genomic_DNA"/>
</dbReference>
<dbReference type="InterPro" id="IPR022139">
    <property type="entry name" value="Fam-L/Fam-M-like_plasmodium"/>
</dbReference>
<feature type="transmembrane region" description="Helical" evidence="1">
    <location>
        <begin position="124"/>
        <end position="145"/>
    </location>
</feature>
<evidence type="ECO:0000256" key="1">
    <source>
        <dbReference type="SAM" id="Phobius"/>
    </source>
</evidence>
<proteinExistence type="predicted"/>
<dbReference type="AlphaFoldDB" id="A0A0J9U1A8"/>
<sequence length="189" mass="22551">MDNQYNHRQMLNIIFNRLLAKQELKKDLYKTKLGRKNSNYGMKKYMKNAEEDISAYLQTKTISSNELERYKKRYNHRYSKKKGLEKLDCYMENIVFNKIEYIYKLAEKFQNDKKSFKKKIYNKYGYVLLTLTLIPALGLIIPVFFGEYSPIVKKWCFSTCDGKKHKDPTIITEQKHTDKGLYMTSISES</sequence>
<evidence type="ECO:0008006" key="4">
    <source>
        <dbReference type="Google" id="ProtNLM"/>
    </source>
</evidence>
<evidence type="ECO:0000313" key="3">
    <source>
        <dbReference type="Proteomes" id="UP000053239"/>
    </source>
</evidence>
<protein>
    <recommendedName>
        <fullName evidence="4">Variable surface protein Vir35</fullName>
    </recommendedName>
</protein>
<dbReference type="Pfam" id="PF12420">
    <property type="entry name" value="DUF3671"/>
    <property type="match status" value="1"/>
</dbReference>
<organism evidence="2 3">
    <name type="scientific">Plasmodium vivax North Korean</name>
    <dbReference type="NCBI Taxonomy" id="1035514"/>
    <lineage>
        <taxon>Eukaryota</taxon>
        <taxon>Sar</taxon>
        <taxon>Alveolata</taxon>
        <taxon>Apicomplexa</taxon>
        <taxon>Aconoidasida</taxon>
        <taxon>Haemosporida</taxon>
        <taxon>Plasmodiidae</taxon>
        <taxon>Plasmodium</taxon>
        <taxon>Plasmodium (Plasmodium)</taxon>
    </lineage>
</organism>
<keyword evidence="1" id="KW-0812">Transmembrane</keyword>
<accession>A0A0J9U1A8</accession>
<gene>
    <name evidence="2" type="ORF">PVNG_04434</name>
</gene>
<keyword evidence="1" id="KW-1133">Transmembrane helix</keyword>
<evidence type="ECO:0000313" key="2">
    <source>
        <dbReference type="EMBL" id="KNA02011.1"/>
    </source>
</evidence>
<name>A0A0J9U1A8_PLAVI</name>